<name>A0A6P8CGV1_PUNGR</name>
<gene>
    <name evidence="4" type="primary">LOC116195568</name>
</gene>
<feature type="compositionally biased region" description="Polar residues" evidence="2">
    <location>
        <begin position="55"/>
        <end position="87"/>
    </location>
</feature>
<dbReference type="PANTHER" id="PTHR47490">
    <property type="entry name" value="PROTEIN BLISTER"/>
    <property type="match status" value="1"/>
</dbReference>
<evidence type="ECO:0000256" key="2">
    <source>
        <dbReference type="SAM" id="MobiDB-lite"/>
    </source>
</evidence>
<dbReference type="Proteomes" id="UP000515151">
    <property type="component" value="Chromosome 2"/>
</dbReference>
<evidence type="ECO:0000313" key="3">
    <source>
        <dbReference type="Proteomes" id="UP000515151"/>
    </source>
</evidence>
<organism evidence="3 4">
    <name type="scientific">Punica granatum</name>
    <name type="common">Pomegranate</name>
    <dbReference type="NCBI Taxonomy" id="22663"/>
    <lineage>
        <taxon>Eukaryota</taxon>
        <taxon>Viridiplantae</taxon>
        <taxon>Streptophyta</taxon>
        <taxon>Embryophyta</taxon>
        <taxon>Tracheophyta</taxon>
        <taxon>Spermatophyta</taxon>
        <taxon>Magnoliopsida</taxon>
        <taxon>eudicotyledons</taxon>
        <taxon>Gunneridae</taxon>
        <taxon>Pentapetalae</taxon>
        <taxon>rosids</taxon>
        <taxon>malvids</taxon>
        <taxon>Myrtales</taxon>
        <taxon>Lythraceae</taxon>
        <taxon>Punica</taxon>
    </lineage>
</organism>
<dbReference type="OrthoDB" id="2019993at2759"/>
<evidence type="ECO:0000313" key="4">
    <source>
        <dbReference type="RefSeq" id="XP_031380691.1"/>
    </source>
</evidence>
<accession>A0A6P8CGV1</accession>
<dbReference type="AlphaFoldDB" id="A0A6P8CGV1"/>
<feature type="compositionally biased region" description="Basic and acidic residues" evidence="2">
    <location>
        <begin position="15"/>
        <end position="36"/>
    </location>
</feature>
<reference evidence="3" key="1">
    <citation type="journal article" date="2020" name="Plant Biotechnol. J.">
        <title>The pomegranate (Punica granatum L.) draft genome dissects genetic divergence between soft- and hard-seeded cultivars.</title>
        <authorList>
            <person name="Luo X."/>
            <person name="Li H."/>
            <person name="Wu Z."/>
            <person name="Yao W."/>
            <person name="Zhao P."/>
            <person name="Cao D."/>
            <person name="Yu H."/>
            <person name="Li K."/>
            <person name="Poudel K."/>
            <person name="Zhao D."/>
            <person name="Zhang F."/>
            <person name="Xia X."/>
            <person name="Chen L."/>
            <person name="Wang Q."/>
            <person name="Jing D."/>
            <person name="Cao S."/>
        </authorList>
    </citation>
    <scope>NUCLEOTIDE SEQUENCE [LARGE SCALE GENOMIC DNA]</scope>
    <source>
        <strain evidence="3">cv. Tunisia</strain>
    </source>
</reference>
<feature type="region of interest" description="Disordered" evidence="2">
    <location>
        <begin position="281"/>
        <end position="350"/>
    </location>
</feature>
<keyword evidence="3" id="KW-1185">Reference proteome</keyword>
<sequence length="752" mass="82557">MASAQVLPSSRKHEHLAAGKRRLEEFRKKKAADRAKKSSSSNVADVTVNEKRPSDTQVNLSANSDAFIQQPSISEINNGPSDISEQDSGFPINDTADTLSRTLDHMHSKDEVYNKHYEISRSNGPVDYIINQDSKETEDDSGIFRGSRYGLTSDHDSKGIEETIGIENNSNLKDFSFKIPESSPDLVANNVNSQRFPSFPQQTKSTNASPLPWAITSPSFNEEAYQPSSTKGSAPESGLLVFDVARSDDSAKFDIDERKLSSSFSGLPGVQSSAPYTSSQYSSAAYSSDHSNSSDHTPLYTPISEAHPRRSRPSFLDSLNVPRASPAFPSKYAESKELTSGNDAGNSMDSLSQSAFGTRYTDNLATSTTAISNEEHISDAGGRCVEKKPEFYLPKQDEDFAALEQHIEDLTQEKFSLQRALEASRALAESLASENSSLTDSYNQQRGAVNQLKADMEKLQEEISTQLAELESLRHEYANAQLECNAADERAKLLASEVIGLEEKALRLRSSELKLERQLENSQAEIAAYKKKVSSLEKDRLDLQSTISALQEEKKVLQSKLRKSSTSGKSIEVSQSCSNRKDISTSTDDLADASINTSSQQTEHSGSVLDNDASSSLSLSDTLQLNVEASFAYIPPDQLRMIENINTIVSELALEKEELVKALASKTSDNSKLKDLNRELSRKLEAQTQRLELLTAQSMANGSMPAKLPDAHAVLDNTAYADEGDEVVERVLGWIMKLFPGGPSRRRSSKLL</sequence>
<dbReference type="GO" id="GO:0040008">
    <property type="term" value="P:regulation of growth"/>
    <property type="evidence" value="ECO:0007669"/>
    <property type="project" value="InterPro"/>
</dbReference>
<feature type="coiled-coil region" evidence="1">
    <location>
        <begin position="670"/>
        <end position="697"/>
    </location>
</feature>
<dbReference type="InterPro" id="IPR044194">
    <property type="entry name" value="BLISTER"/>
</dbReference>
<dbReference type="GeneID" id="116195568"/>
<protein>
    <submittedName>
        <fullName evidence="4">Protein BLISTER isoform X1</fullName>
    </submittedName>
</protein>
<dbReference type="Gene3D" id="1.10.287.1490">
    <property type="match status" value="1"/>
</dbReference>
<reference evidence="4" key="2">
    <citation type="submission" date="2025-08" db="UniProtKB">
        <authorList>
            <consortium name="RefSeq"/>
        </authorList>
    </citation>
    <scope>IDENTIFICATION</scope>
    <source>
        <tissue evidence="4">Leaf</tissue>
    </source>
</reference>
<dbReference type="RefSeq" id="XP_031380691.1">
    <property type="nucleotide sequence ID" value="XM_031524831.1"/>
</dbReference>
<feature type="compositionally biased region" description="Low complexity" evidence="2">
    <location>
        <begin position="281"/>
        <end position="298"/>
    </location>
</feature>
<feature type="coiled-coil region" evidence="1">
    <location>
        <begin position="393"/>
        <end position="560"/>
    </location>
</feature>
<dbReference type="PANTHER" id="PTHR47490:SF2">
    <property type="entry name" value="PROTEIN BLISTER"/>
    <property type="match status" value="1"/>
</dbReference>
<feature type="compositionally biased region" description="Polar residues" evidence="2">
    <location>
        <begin position="338"/>
        <end position="350"/>
    </location>
</feature>
<proteinExistence type="predicted"/>
<keyword evidence="1" id="KW-0175">Coiled coil</keyword>
<evidence type="ECO:0000256" key="1">
    <source>
        <dbReference type="SAM" id="Coils"/>
    </source>
</evidence>
<feature type="region of interest" description="Disordered" evidence="2">
    <location>
        <begin position="1"/>
        <end position="93"/>
    </location>
</feature>